<evidence type="ECO:0000313" key="2">
    <source>
        <dbReference type="EMBL" id="MFC1799899.1"/>
    </source>
</evidence>
<gene>
    <name evidence="2" type="ORF">ACFL2Z_03205</name>
</gene>
<feature type="domain" description="Methyltransferase type 11" evidence="1">
    <location>
        <begin position="96"/>
        <end position="201"/>
    </location>
</feature>
<evidence type="ECO:0000313" key="3">
    <source>
        <dbReference type="Proteomes" id="UP001594288"/>
    </source>
</evidence>
<dbReference type="GO" id="GO:0032259">
    <property type="term" value="P:methylation"/>
    <property type="evidence" value="ECO:0007669"/>
    <property type="project" value="UniProtKB-KW"/>
</dbReference>
<comment type="caution">
    <text evidence="2">The sequence shown here is derived from an EMBL/GenBank/DDBJ whole genome shotgun (WGS) entry which is preliminary data.</text>
</comment>
<accession>A0ABV6YPB0</accession>
<dbReference type="Proteomes" id="UP001594288">
    <property type="component" value="Unassembled WGS sequence"/>
</dbReference>
<evidence type="ECO:0000259" key="1">
    <source>
        <dbReference type="Pfam" id="PF08241"/>
    </source>
</evidence>
<dbReference type="InterPro" id="IPR029063">
    <property type="entry name" value="SAM-dependent_MTases_sf"/>
</dbReference>
<proteinExistence type="predicted"/>
<organism evidence="2 3">
    <name type="scientific">Eiseniibacteriota bacterium</name>
    <dbReference type="NCBI Taxonomy" id="2212470"/>
    <lineage>
        <taxon>Bacteria</taxon>
        <taxon>Candidatus Eiseniibacteriota</taxon>
    </lineage>
</organism>
<dbReference type="Gene3D" id="3.40.50.150">
    <property type="entry name" value="Vaccinia Virus protein VP39"/>
    <property type="match status" value="1"/>
</dbReference>
<dbReference type="SUPFAM" id="SSF53335">
    <property type="entry name" value="S-adenosyl-L-methionine-dependent methyltransferases"/>
    <property type="match status" value="1"/>
</dbReference>
<keyword evidence="3" id="KW-1185">Reference proteome</keyword>
<dbReference type="Pfam" id="PF08241">
    <property type="entry name" value="Methyltransf_11"/>
    <property type="match status" value="1"/>
</dbReference>
<dbReference type="PANTHER" id="PTHR43591">
    <property type="entry name" value="METHYLTRANSFERASE"/>
    <property type="match status" value="1"/>
</dbReference>
<protein>
    <submittedName>
        <fullName evidence="2">Methyltransferase domain-containing protein</fullName>
    </submittedName>
</protein>
<name>A0ABV6YPB0_UNCEI</name>
<dbReference type="GO" id="GO:0008168">
    <property type="term" value="F:methyltransferase activity"/>
    <property type="evidence" value="ECO:0007669"/>
    <property type="project" value="UniProtKB-KW"/>
</dbReference>
<keyword evidence="2" id="KW-0489">Methyltransferase</keyword>
<dbReference type="CDD" id="cd02440">
    <property type="entry name" value="AdoMet_MTases"/>
    <property type="match status" value="1"/>
</dbReference>
<reference evidence="2 3" key="1">
    <citation type="submission" date="2024-09" db="EMBL/GenBank/DDBJ databases">
        <authorList>
            <person name="D'Angelo T."/>
        </authorList>
    </citation>
    <scope>NUCLEOTIDE SEQUENCE [LARGE SCALE GENOMIC DNA]</scope>
    <source>
        <strain evidence="2">SAG AM-311-F02</strain>
    </source>
</reference>
<keyword evidence="2" id="KW-0808">Transferase</keyword>
<dbReference type="EMBL" id="JBHPEI010000041">
    <property type="protein sequence ID" value="MFC1799899.1"/>
    <property type="molecule type" value="Genomic_DNA"/>
</dbReference>
<dbReference type="InterPro" id="IPR013216">
    <property type="entry name" value="Methyltransf_11"/>
</dbReference>
<sequence>MNPGELSALAELLACPACHAGLVPVETGLKCESCASVYHVDAHGFVEFRADDSGDEVYQQDTTPEEYAQMQLHSGQRLFDEYIFPLLRQESFATVLDAGCGMGMGVSKLLDEGYEAFGIDLPNMAKFWARAGKNPARFFCADAARLPFREDFFDVVYCMGAFEHIGTINGFFTLLDDYREIRRNCVNELLRVTRPGGRIVVACPNKRFPADVQHPPADEFSPPSAGLRLRSAIYDKTGVNFHPVWGKHHLVSYPEMKRLFCKEGGARDFRPLPLRDYFGFGTFEKTSLKPFLHLARFYLNNLPPFLRGSFMNPYMLVEIRK</sequence>